<keyword evidence="1" id="KW-0813">Transport</keyword>
<dbReference type="Gene3D" id="3.40.50.300">
    <property type="entry name" value="P-loop containing nucleotide triphosphate hydrolases"/>
    <property type="match status" value="1"/>
</dbReference>
<evidence type="ECO:0000256" key="1">
    <source>
        <dbReference type="ARBA" id="ARBA00022448"/>
    </source>
</evidence>
<dbReference type="InterPro" id="IPR051782">
    <property type="entry name" value="ABC_Transporter_VariousFunc"/>
</dbReference>
<dbReference type="PROSITE" id="PS50893">
    <property type="entry name" value="ABC_TRANSPORTER_2"/>
    <property type="match status" value="1"/>
</dbReference>
<evidence type="ECO:0000259" key="5">
    <source>
        <dbReference type="PROSITE" id="PS50893"/>
    </source>
</evidence>
<dbReference type="GO" id="GO:0005524">
    <property type="term" value="F:ATP binding"/>
    <property type="evidence" value="ECO:0007669"/>
    <property type="project" value="UniProtKB-KW"/>
</dbReference>
<evidence type="ECO:0000313" key="6">
    <source>
        <dbReference type="EMBL" id="TKV61829.1"/>
    </source>
</evidence>
<protein>
    <submittedName>
        <fullName evidence="6">ABC transporter ATP-binding protein</fullName>
    </submittedName>
</protein>
<feature type="domain" description="ABC transporter" evidence="5">
    <location>
        <begin position="40"/>
        <end position="264"/>
    </location>
</feature>
<evidence type="ECO:0000256" key="4">
    <source>
        <dbReference type="SAM" id="MobiDB-lite"/>
    </source>
</evidence>
<dbReference type="SMART" id="SM00382">
    <property type="entry name" value="AAA"/>
    <property type="match status" value="1"/>
</dbReference>
<keyword evidence="7" id="KW-1185">Reference proteome</keyword>
<dbReference type="PANTHER" id="PTHR42939">
    <property type="entry name" value="ABC TRANSPORTER ATP-BINDING PROTEIN ALBC-RELATED"/>
    <property type="match status" value="1"/>
</dbReference>
<dbReference type="CDD" id="cd03230">
    <property type="entry name" value="ABC_DR_subfamily_A"/>
    <property type="match status" value="1"/>
</dbReference>
<proteinExistence type="predicted"/>
<accession>A0A4U6QN52</accession>
<organism evidence="6 7">
    <name type="scientific">Nakamurella flava</name>
    <dbReference type="NCBI Taxonomy" id="2576308"/>
    <lineage>
        <taxon>Bacteria</taxon>
        <taxon>Bacillati</taxon>
        <taxon>Actinomycetota</taxon>
        <taxon>Actinomycetes</taxon>
        <taxon>Nakamurellales</taxon>
        <taxon>Nakamurellaceae</taxon>
        <taxon>Nakamurella</taxon>
    </lineage>
</organism>
<dbReference type="Pfam" id="PF00005">
    <property type="entry name" value="ABC_tran"/>
    <property type="match status" value="1"/>
</dbReference>
<evidence type="ECO:0000256" key="2">
    <source>
        <dbReference type="ARBA" id="ARBA00022741"/>
    </source>
</evidence>
<keyword evidence="2" id="KW-0547">Nucleotide-binding</keyword>
<dbReference type="EMBL" id="SZZH01000001">
    <property type="protein sequence ID" value="TKV61829.1"/>
    <property type="molecule type" value="Genomic_DNA"/>
</dbReference>
<dbReference type="Proteomes" id="UP000306985">
    <property type="component" value="Unassembled WGS sequence"/>
</dbReference>
<feature type="region of interest" description="Disordered" evidence="4">
    <location>
        <begin position="1"/>
        <end position="28"/>
    </location>
</feature>
<dbReference type="InterPro" id="IPR003593">
    <property type="entry name" value="AAA+_ATPase"/>
</dbReference>
<dbReference type="InterPro" id="IPR003439">
    <property type="entry name" value="ABC_transporter-like_ATP-bd"/>
</dbReference>
<sequence length="335" mass="36449">MGGPGSRRRVATGRHRGADQSRAGRRRKWDVMTDREGVALETAGLARRFRRTWALRDCDLRIPAGVTCALVGPNGAGKSTLMMLAAGLIAPTAGSIRIFGRTVEPGRPQPDLAFLSQQRPLFPHFSIAETLRFGRTTNLRWDQEYAQELIAQAGLGLDDRVGRLSVGQRARVALTLVLARRPALLVLDEPFAALDPLARSHVMTTVLREAAATGMTTVLSSHVISEIDDLCDHLVLLTGGRVRLSGPIDELLDRHRVVTGPSAEQDALRGRVVHATTVGRQTTALLAGAAGEDARSVASDRWGIGVPTLDEVVLAYLRQDEDNAQRDRDDWEVRA</sequence>
<dbReference type="GO" id="GO:0016887">
    <property type="term" value="F:ATP hydrolysis activity"/>
    <property type="evidence" value="ECO:0007669"/>
    <property type="project" value="InterPro"/>
</dbReference>
<evidence type="ECO:0000313" key="7">
    <source>
        <dbReference type="Proteomes" id="UP000306985"/>
    </source>
</evidence>
<dbReference type="InterPro" id="IPR027417">
    <property type="entry name" value="P-loop_NTPase"/>
</dbReference>
<comment type="caution">
    <text evidence="6">The sequence shown here is derived from an EMBL/GenBank/DDBJ whole genome shotgun (WGS) entry which is preliminary data.</text>
</comment>
<name>A0A4U6QN52_9ACTN</name>
<reference evidence="6 7" key="1">
    <citation type="submission" date="2019-05" db="EMBL/GenBank/DDBJ databases">
        <title>Nakamurella sp. N5BH11, whole genome shotgun sequence.</title>
        <authorList>
            <person name="Tuo L."/>
        </authorList>
    </citation>
    <scope>NUCLEOTIDE SEQUENCE [LARGE SCALE GENOMIC DNA]</scope>
    <source>
        <strain evidence="6 7">N5BH11</strain>
    </source>
</reference>
<feature type="compositionally biased region" description="Basic residues" evidence="4">
    <location>
        <begin position="1"/>
        <end position="15"/>
    </location>
</feature>
<gene>
    <name evidence="6" type="ORF">FDO65_09895</name>
</gene>
<evidence type="ECO:0000256" key="3">
    <source>
        <dbReference type="ARBA" id="ARBA00022840"/>
    </source>
</evidence>
<dbReference type="OrthoDB" id="9804819at2"/>
<dbReference type="AlphaFoldDB" id="A0A4U6QN52"/>
<dbReference type="PANTHER" id="PTHR42939:SF1">
    <property type="entry name" value="ABC TRANSPORTER ATP-BINDING PROTEIN ALBC-RELATED"/>
    <property type="match status" value="1"/>
</dbReference>
<dbReference type="SUPFAM" id="SSF52540">
    <property type="entry name" value="P-loop containing nucleoside triphosphate hydrolases"/>
    <property type="match status" value="1"/>
</dbReference>
<keyword evidence="3 6" id="KW-0067">ATP-binding</keyword>